<dbReference type="EMBL" id="JAGKQM010000012">
    <property type="protein sequence ID" value="KAH0896755.1"/>
    <property type="molecule type" value="Genomic_DNA"/>
</dbReference>
<dbReference type="Proteomes" id="UP000824890">
    <property type="component" value="Unassembled WGS sequence"/>
</dbReference>
<evidence type="ECO:0000313" key="1">
    <source>
        <dbReference type="EMBL" id="KAH0896755.1"/>
    </source>
</evidence>
<evidence type="ECO:0000313" key="2">
    <source>
        <dbReference type="Proteomes" id="UP000824890"/>
    </source>
</evidence>
<name>A0ABQ8AXJ4_BRANA</name>
<sequence>LINDLVRQEDAKYILNIRPPISRRPDVLVWKYTRTWEYSVKTGYYIQRNFSTMETGNQETNVVISEEVRKCCSSIWSLNIPPKRRTFWWRMGGGGGGGGGIAVLDNLRRRGVKMETHVRVAREVWEISPTSFTVLDQSSNGVIQNINDQWNFKRSRSVEGGKQKYRDEEQTCKIKV</sequence>
<comment type="caution">
    <text evidence="1">The sequence shown here is derived from an EMBL/GenBank/DDBJ whole genome shotgun (WGS) entry which is preliminary data.</text>
</comment>
<proteinExistence type="predicted"/>
<organism evidence="1 2">
    <name type="scientific">Brassica napus</name>
    <name type="common">Rape</name>
    <dbReference type="NCBI Taxonomy" id="3708"/>
    <lineage>
        <taxon>Eukaryota</taxon>
        <taxon>Viridiplantae</taxon>
        <taxon>Streptophyta</taxon>
        <taxon>Embryophyta</taxon>
        <taxon>Tracheophyta</taxon>
        <taxon>Spermatophyta</taxon>
        <taxon>Magnoliopsida</taxon>
        <taxon>eudicotyledons</taxon>
        <taxon>Gunneridae</taxon>
        <taxon>Pentapetalae</taxon>
        <taxon>rosids</taxon>
        <taxon>malvids</taxon>
        <taxon>Brassicales</taxon>
        <taxon>Brassicaceae</taxon>
        <taxon>Brassiceae</taxon>
        <taxon>Brassica</taxon>
    </lineage>
</organism>
<feature type="non-terminal residue" evidence="1">
    <location>
        <position position="1"/>
    </location>
</feature>
<gene>
    <name evidence="1" type="ORF">HID58_046323</name>
</gene>
<reference evidence="1 2" key="1">
    <citation type="submission" date="2021-05" db="EMBL/GenBank/DDBJ databases">
        <title>Genome Assembly of Synthetic Allotetraploid Brassica napus Reveals Homoeologous Exchanges between Subgenomes.</title>
        <authorList>
            <person name="Davis J.T."/>
        </authorList>
    </citation>
    <scope>NUCLEOTIDE SEQUENCE [LARGE SCALE GENOMIC DNA]</scope>
    <source>
        <strain evidence="2">cv. Da-Ae</strain>
        <tissue evidence="1">Seedling</tissue>
    </source>
</reference>
<protein>
    <submittedName>
        <fullName evidence="1">Uncharacterized protein</fullName>
    </submittedName>
</protein>
<accession>A0ABQ8AXJ4</accession>
<keyword evidence="2" id="KW-1185">Reference proteome</keyword>